<evidence type="ECO:0000313" key="2">
    <source>
        <dbReference type="EMBL" id="OLO12804.1"/>
    </source>
</evidence>
<dbReference type="RefSeq" id="WP_075367928.1">
    <property type="nucleotide sequence ID" value="NZ_MSDQ01000005.1"/>
</dbReference>
<evidence type="ECO:0000256" key="1">
    <source>
        <dbReference type="SAM" id="Phobius"/>
    </source>
</evidence>
<protein>
    <submittedName>
        <fullName evidence="2">Fimbrial assembly protein</fullName>
    </submittedName>
</protein>
<name>A0A1Q8TGJ0_9GAMM</name>
<gene>
    <name evidence="2" type="ORF">BTW10_01895</name>
</gene>
<dbReference type="AlphaFoldDB" id="A0A1Q8TGJ0"/>
<dbReference type="GO" id="GO:0043107">
    <property type="term" value="P:type IV pilus-dependent motility"/>
    <property type="evidence" value="ECO:0007669"/>
    <property type="project" value="TreeGrafter"/>
</dbReference>
<feature type="transmembrane region" description="Helical" evidence="1">
    <location>
        <begin position="21"/>
        <end position="44"/>
    </location>
</feature>
<organism evidence="2 3">
    <name type="scientific">Chromohalobacter japonicus</name>
    <dbReference type="NCBI Taxonomy" id="223900"/>
    <lineage>
        <taxon>Bacteria</taxon>
        <taxon>Pseudomonadati</taxon>
        <taxon>Pseudomonadota</taxon>
        <taxon>Gammaproteobacteria</taxon>
        <taxon>Oceanospirillales</taxon>
        <taxon>Halomonadaceae</taxon>
        <taxon>Chromohalobacter</taxon>
    </lineage>
</organism>
<dbReference type="PANTHER" id="PTHR40278">
    <property type="entry name" value="DNA UTILIZATION PROTEIN HOFN"/>
    <property type="match status" value="1"/>
</dbReference>
<dbReference type="Proteomes" id="UP000186806">
    <property type="component" value="Unassembled WGS sequence"/>
</dbReference>
<sequence>MSIEINLLPWREAHRQRRTRRFYMALVGVVVLALLCALGVSRWYQAGIDAERGRLALIERRMEVLEKDIDTVKDYRELRGRMLEQIGLIRELQFSRPQTVRIFDQLAATLVDGVHYDRLVREGDRLELSGLARSNRHVSELLRQLDASPVFGTPVLSDVQSDGGDATLKRFNLSVEARAPRRDAEEAP</sequence>
<accession>A0A1Q8TGJ0</accession>
<dbReference type="InterPro" id="IPR007813">
    <property type="entry name" value="PilN"/>
</dbReference>
<keyword evidence="3" id="KW-1185">Reference proteome</keyword>
<proteinExistence type="predicted"/>
<comment type="caution">
    <text evidence="2">The sequence shown here is derived from an EMBL/GenBank/DDBJ whole genome shotgun (WGS) entry which is preliminary data.</text>
</comment>
<keyword evidence="1" id="KW-0812">Transmembrane</keyword>
<reference evidence="2 3" key="1">
    <citation type="submission" date="2016-12" db="EMBL/GenBank/DDBJ databases">
        <title>Draft genome sequences of strains Salinicola socius SMB35, Salinicola sp. MH3R3-1 and Chromohalobacter sp. SMB17 from the Verkhnekamsk potash mining region of Russia.</title>
        <authorList>
            <person name="Mavrodi D.V."/>
            <person name="Olsson B.E."/>
            <person name="Korsakova E.S."/>
            <person name="Pyankova A."/>
            <person name="Mavrodi O.V."/>
            <person name="Plotnikova E.G."/>
        </authorList>
    </citation>
    <scope>NUCLEOTIDE SEQUENCE [LARGE SCALE GENOMIC DNA]</scope>
    <source>
        <strain evidence="2 3">SMB17</strain>
    </source>
</reference>
<dbReference type="InterPro" id="IPR052534">
    <property type="entry name" value="Extracell_DNA_Util/SecSys_Comp"/>
</dbReference>
<keyword evidence="1" id="KW-1133">Transmembrane helix</keyword>
<dbReference type="STRING" id="223900.GCA_000821045_00296"/>
<keyword evidence="1" id="KW-0472">Membrane</keyword>
<dbReference type="Pfam" id="PF05137">
    <property type="entry name" value="PilN"/>
    <property type="match status" value="1"/>
</dbReference>
<evidence type="ECO:0000313" key="3">
    <source>
        <dbReference type="Proteomes" id="UP000186806"/>
    </source>
</evidence>
<dbReference type="GO" id="GO:0043683">
    <property type="term" value="P:type IV pilus assembly"/>
    <property type="evidence" value="ECO:0007669"/>
    <property type="project" value="TreeGrafter"/>
</dbReference>
<dbReference type="EMBL" id="MSDQ01000005">
    <property type="protein sequence ID" value="OLO12804.1"/>
    <property type="molecule type" value="Genomic_DNA"/>
</dbReference>
<dbReference type="PANTHER" id="PTHR40278:SF2">
    <property type="entry name" value="TYPE IV PILUS INNER MEMBRANE COMPONENT PILN"/>
    <property type="match status" value="1"/>
</dbReference>